<evidence type="ECO:0000313" key="12">
    <source>
        <dbReference type="Proteomes" id="UP000234752"/>
    </source>
</evidence>
<dbReference type="PROSITE" id="PS50885">
    <property type="entry name" value="HAMP"/>
    <property type="match status" value="1"/>
</dbReference>
<name>A0A2K9NCA2_9PROT</name>
<keyword evidence="12" id="KW-1185">Reference proteome</keyword>
<dbReference type="GO" id="GO:0007165">
    <property type="term" value="P:signal transduction"/>
    <property type="evidence" value="ECO:0007669"/>
    <property type="project" value="UniProtKB-KW"/>
</dbReference>
<dbReference type="PRINTS" id="PR00260">
    <property type="entry name" value="CHEMTRNSDUCR"/>
</dbReference>
<keyword evidence="7" id="KW-1133">Transmembrane helix</keyword>
<organism evidence="11 12">
    <name type="scientific">Niveispirillum cyanobacteriorum</name>
    <dbReference type="NCBI Taxonomy" id="1612173"/>
    <lineage>
        <taxon>Bacteria</taxon>
        <taxon>Pseudomonadati</taxon>
        <taxon>Pseudomonadota</taxon>
        <taxon>Alphaproteobacteria</taxon>
        <taxon>Rhodospirillales</taxon>
        <taxon>Azospirillaceae</taxon>
        <taxon>Niveispirillum</taxon>
    </lineage>
</organism>
<keyword evidence="8" id="KW-0472">Membrane</keyword>
<dbReference type="GO" id="GO:0006935">
    <property type="term" value="P:chemotaxis"/>
    <property type="evidence" value="ECO:0007669"/>
    <property type="project" value="UniProtKB-KW"/>
</dbReference>
<dbReference type="PANTHER" id="PTHR32089">
    <property type="entry name" value="METHYL-ACCEPTING CHEMOTAXIS PROTEIN MCPB"/>
    <property type="match status" value="1"/>
</dbReference>
<reference evidence="11 12" key="1">
    <citation type="submission" date="2017-12" db="EMBL/GenBank/DDBJ databases">
        <title>Genomes of bacteria within cyanobacterial aggregates.</title>
        <authorList>
            <person name="Cai H."/>
        </authorList>
    </citation>
    <scope>NUCLEOTIDE SEQUENCE [LARGE SCALE GENOMIC DNA]</scope>
    <source>
        <strain evidence="11 12">TH16</strain>
    </source>
</reference>
<keyword evidence="2" id="KW-1003">Cell membrane</keyword>
<proteinExistence type="inferred from homology"/>
<dbReference type="Pfam" id="PF02203">
    <property type="entry name" value="TarH"/>
    <property type="match status" value="1"/>
</dbReference>
<dbReference type="SMART" id="SM00283">
    <property type="entry name" value="MA"/>
    <property type="match status" value="1"/>
</dbReference>
<evidence type="ECO:0000256" key="7">
    <source>
        <dbReference type="ARBA" id="ARBA00022989"/>
    </source>
</evidence>
<dbReference type="Gene3D" id="6.10.340.10">
    <property type="match status" value="1"/>
</dbReference>
<comment type="similarity">
    <text evidence="10">Belongs to the methyl-accepting chemotaxis (MCP) protein family.</text>
</comment>
<dbReference type="GO" id="GO:0004888">
    <property type="term" value="F:transmembrane signaling receptor activity"/>
    <property type="evidence" value="ECO:0007669"/>
    <property type="project" value="InterPro"/>
</dbReference>
<keyword evidence="3" id="KW-0488">Methylation</keyword>
<evidence type="ECO:0000256" key="1">
    <source>
        <dbReference type="ARBA" id="ARBA00004429"/>
    </source>
</evidence>
<dbReference type="Pfam" id="PF00015">
    <property type="entry name" value="MCPsignal"/>
    <property type="match status" value="1"/>
</dbReference>
<dbReference type="SUPFAM" id="SSF58104">
    <property type="entry name" value="Methyl-accepting chemotaxis protein (MCP) signaling domain"/>
    <property type="match status" value="1"/>
</dbReference>
<keyword evidence="4" id="KW-0145">Chemotaxis</keyword>
<dbReference type="SUPFAM" id="SSF141371">
    <property type="entry name" value="PilZ domain-like"/>
    <property type="match status" value="1"/>
</dbReference>
<dbReference type="SMART" id="SM00304">
    <property type="entry name" value="HAMP"/>
    <property type="match status" value="1"/>
</dbReference>
<protein>
    <submittedName>
        <fullName evidence="11">Methyl-accepting chemotaxis protein</fullName>
    </submittedName>
</protein>
<evidence type="ECO:0000256" key="10">
    <source>
        <dbReference type="ARBA" id="ARBA00029447"/>
    </source>
</evidence>
<dbReference type="InterPro" id="IPR003660">
    <property type="entry name" value="HAMP_dom"/>
</dbReference>
<dbReference type="KEGG" id="ncb:C0V82_10995"/>
<evidence type="ECO:0000256" key="5">
    <source>
        <dbReference type="ARBA" id="ARBA00022519"/>
    </source>
</evidence>
<gene>
    <name evidence="11" type="ORF">C0V82_10995</name>
</gene>
<dbReference type="PROSITE" id="PS50192">
    <property type="entry name" value="T_SNARE"/>
    <property type="match status" value="1"/>
</dbReference>
<evidence type="ECO:0000256" key="2">
    <source>
        <dbReference type="ARBA" id="ARBA00022475"/>
    </source>
</evidence>
<keyword evidence="6" id="KW-0812">Transmembrane</keyword>
<dbReference type="OrthoDB" id="3378718at2"/>
<dbReference type="GO" id="GO:0005886">
    <property type="term" value="C:plasma membrane"/>
    <property type="evidence" value="ECO:0007669"/>
    <property type="project" value="UniProtKB-SubCell"/>
</dbReference>
<dbReference type="RefSeq" id="WP_102112385.1">
    <property type="nucleotide sequence ID" value="NZ_BMGN01000002.1"/>
</dbReference>
<dbReference type="InterPro" id="IPR004090">
    <property type="entry name" value="Chemotax_Me-accpt_rcpt"/>
</dbReference>
<keyword evidence="5" id="KW-0997">Cell inner membrane</keyword>
<evidence type="ECO:0000256" key="3">
    <source>
        <dbReference type="ARBA" id="ARBA00022481"/>
    </source>
</evidence>
<evidence type="ECO:0000256" key="4">
    <source>
        <dbReference type="ARBA" id="ARBA00022500"/>
    </source>
</evidence>
<dbReference type="PANTHER" id="PTHR32089:SF112">
    <property type="entry name" value="LYSOZYME-LIKE PROTEIN-RELATED"/>
    <property type="match status" value="1"/>
</dbReference>
<dbReference type="EMBL" id="CP025611">
    <property type="protein sequence ID" value="AUN30709.1"/>
    <property type="molecule type" value="Genomic_DNA"/>
</dbReference>
<evidence type="ECO:0000313" key="11">
    <source>
        <dbReference type="EMBL" id="AUN30709.1"/>
    </source>
</evidence>
<keyword evidence="9" id="KW-0807">Transducer</keyword>
<comment type="subcellular location">
    <subcellularLocation>
        <location evidence="1">Cell inner membrane</location>
        <topology evidence="1">Multi-pass membrane protein</topology>
    </subcellularLocation>
</comment>
<dbReference type="InterPro" id="IPR000727">
    <property type="entry name" value="T_SNARE_dom"/>
</dbReference>
<dbReference type="AlphaFoldDB" id="A0A2K9NCA2"/>
<sequence length="657" mass="69120">MKLSIKATLLAVLAMLGLLMLANGFVSWRALNVSQADLQEIYNGRVVPQRELKIIADAYAVSIVDASHKVRNGNVGWDEGLASVRKAQADIATAWKGFSAVPHPDPKETAQIKSAHEALTRADKVVGDLITILAAKDAAALDQFVKERLYQSIDPVSGDISNLIDTGVGKAGGLYDHADAAADRAVLLAELMLLLGAASIVLGVWSVLNRVVRPMAGLTATLEVLAREDFTPVVPFADKHDEIGTMARAVDVLKQGGAEAQRLRADQERQRTEAERQKREALEAMAQKVEGETRAAVDRVAGRTGEMDTHASAMAQSAEMVSNNSQNVAAAAEQALHNAETVASAAEELSASIREISAQVAHSAEVSKQAVEKGNETQTTIATLSDAVARIGAVAGMIQEIAAQTNLLALNATIEAARAGEAGKGFAVVASEVKNLATQTARATEDIAQQIAEINSVTSRSVDAVREIGRTIEEMDGISGAIAAAIEEQGAATQEISRNVLQAADAAREVAARIADVSNEAAATGDRAGTVRVTAADVAHSVTDLRSVLVRVVRTSMAEVDRRLTQRFKVDAVGTITIDGRRHEVTVRDLSNGGALLSPVAGISRSARGKLSVPSLSLEIGFQTLDTGEEGLHLLFTIQGDEQAALAQALRRLGAAA</sequence>
<evidence type="ECO:0000256" key="6">
    <source>
        <dbReference type="ARBA" id="ARBA00022692"/>
    </source>
</evidence>
<accession>A0A2K9NCA2</accession>
<dbReference type="InterPro" id="IPR003122">
    <property type="entry name" value="Tar_rcpt_lig-bd"/>
</dbReference>
<dbReference type="InterPro" id="IPR004089">
    <property type="entry name" value="MCPsignal_dom"/>
</dbReference>
<evidence type="ECO:0000256" key="8">
    <source>
        <dbReference type="ARBA" id="ARBA00023136"/>
    </source>
</evidence>
<dbReference type="PROSITE" id="PS50111">
    <property type="entry name" value="CHEMOTAXIS_TRANSDUC_2"/>
    <property type="match status" value="1"/>
</dbReference>
<dbReference type="Proteomes" id="UP000234752">
    <property type="component" value="Chromosome eg_1"/>
</dbReference>
<evidence type="ECO:0000256" key="9">
    <source>
        <dbReference type="ARBA" id="ARBA00023224"/>
    </source>
</evidence>
<dbReference type="Gene3D" id="1.10.287.950">
    <property type="entry name" value="Methyl-accepting chemotaxis protein"/>
    <property type="match status" value="1"/>
</dbReference>